<protein>
    <recommendedName>
        <fullName evidence="1">DUF6878 domain-containing protein</fullName>
    </recommendedName>
</protein>
<dbReference type="Proteomes" id="UP000515297">
    <property type="component" value="Plasmid plas2"/>
</dbReference>
<evidence type="ECO:0000313" key="2">
    <source>
        <dbReference type="EMBL" id="QNE07805.1"/>
    </source>
</evidence>
<dbReference type="Pfam" id="PF21798">
    <property type="entry name" value="DUF6878"/>
    <property type="match status" value="1"/>
</dbReference>
<dbReference type="EMBL" id="CP060054">
    <property type="protein sequence ID" value="QNE07805.1"/>
    <property type="molecule type" value="Genomic_DNA"/>
</dbReference>
<geneLocation type="plasmid" evidence="2 3">
    <name>plas2</name>
</geneLocation>
<sequence length="154" mass="16739">MTKLVEAPIATRTAPRGEAPSLMLAAICAIAAHHGIRTITVAYDGYGDEGQIETVTLQGEPDEETQLVPEIAMPDTPCTSWAVPYQGDASEVETTFARAIDDLGYEMLAQKHDGWENGEGAFGELVVDVIGRKATLEHSVRFIETESHTHEWEG</sequence>
<dbReference type="InterPro" id="IPR049243">
    <property type="entry name" value="DUF6878"/>
</dbReference>
<evidence type="ECO:0000259" key="1">
    <source>
        <dbReference type="Pfam" id="PF21798"/>
    </source>
</evidence>
<gene>
    <name evidence="2" type="ORF">H4O24_19890</name>
</gene>
<dbReference type="AlphaFoldDB" id="A0A7G6W1E0"/>
<proteinExistence type="predicted"/>
<dbReference type="RefSeq" id="WP_185886232.1">
    <property type="nucleotide sequence ID" value="NZ_CP060054.1"/>
</dbReference>
<name>A0A7G6W1E0_9SPHN</name>
<feature type="domain" description="DUF6878" evidence="1">
    <location>
        <begin position="25"/>
        <end position="152"/>
    </location>
</feature>
<reference evidence="2 3" key="1">
    <citation type="submission" date="2020-08" db="EMBL/GenBank/DDBJ databases">
        <authorList>
            <person name="Liu G."/>
            <person name="Sun C."/>
        </authorList>
    </citation>
    <scope>NUCLEOTIDE SEQUENCE [LARGE SCALE GENOMIC DNA]</scope>
    <source>
        <strain evidence="2 3">OT19</strain>
        <plasmid evidence="2 3">plas2</plasmid>
    </source>
</reference>
<keyword evidence="2" id="KW-0614">Plasmid</keyword>
<accession>A0A7G6W1E0</accession>
<organism evidence="2 3">
    <name type="scientific">Croceicoccus marinus</name>
    <dbReference type="NCBI Taxonomy" id="450378"/>
    <lineage>
        <taxon>Bacteria</taxon>
        <taxon>Pseudomonadati</taxon>
        <taxon>Pseudomonadota</taxon>
        <taxon>Alphaproteobacteria</taxon>
        <taxon>Sphingomonadales</taxon>
        <taxon>Erythrobacteraceae</taxon>
        <taxon>Croceicoccus</taxon>
    </lineage>
</organism>
<evidence type="ECO:0000313" key="3">
    <source>
        <dbReference type="Proteomes" id="UP000515297"/>
    </source>
</evidence>